<dbReference type="FunFam" id="3.30.70.1660:FF:000002">
    <property type="entry name" value="Peptide chain release factor 1"/>
    <property type="match status" value="1"/>
</dbReference>
<evidence type="ECO:0000256" key="2">
    <source>
        <dbReference type="ARBA" id="ARBA00004496"/>
    </source>
</evidence>
<keyword evidence="5 7" id="KW-0963">Cytoplasm</keyword>
<dbReference type="GO" id="GO:0005829">
    <property type="term" value="C:cytosol"/>
    <property type="evidence" value="ECO:0007669"/>
    <property type="project" value="UniProtKB-ARBA"/>
</dbReference>
<evidence type="ECO:0000313" key="11">
    <source>
        <dbReference type="EMBL" id="PLX17775.1"/>
    </source>
</evidence>
<dbReference type="GO" id="GO:0016149">
    <property type="term" value="F:translation release factor activity, codon specific"/>
    <property type="evidence" value="ECO:0007669"/>
    <property type="project" value="UniProtKB-UniRule"/>
</dbReference>
<feature type="coiled-coil region" evidence="9">
    <location>
        <begin position="51"/>
        <end position="94"/>
    </location>
</feature>
<dbReference type="InterPro" id="IPR050057">
    <property type="entry name" value="Prokaryotic/Mito_RF"/>
</dbReference>
<dbReference type="Pfam" id="PF00472">
    <property type="entry name" value="RF-1"/>
    <property type="match status" value="1"/>
</dbReference>
<dbReference type="FunFam" id="3.30.160.20:FF:000004">
    <property type="entry name" value="Peptide chain release factor 1"/>
    <property type="match status" value="1"/>
</dbReference>
<comment type="subcellular location">
    <subcellularLocation>
        <location evidence="2 7">Cytoplasm</location>
    </subcellularLocation>
</comment>
<dbReference type="InterPro" id="IPR045853">
    <property type="entry name" value="Pep_chain_release_fac_I_sf"/>
</dbReference>
<evidence type="ECO:0000256" key="6">
    <source>
        <dbReference type="ARBA" id="ARBA00022917"/>
    </source>
</evidence>
<keyword evidence="6 7" id="KW-0648">Protein biosynthesis</keyword>
<dbReference type="SUPFAM" id="SSF75620">
    <property type="entry name" value="Release factor"/>
    <property type="match status" value="1"/>
</dbReference>
<evidence type="ECO:0000256" key="1">
    <source>
        <dbReference type="ARBA" id="ARBA00002986"/>
    </source>
</evidence>
<dbReference type="HAMAP" id="MF_00093">
    <property type="entry name" value="Rel_fac_1"/>
    <property type="match status" value="1"/>
</dbReference>
<comment type="caution">
    <text evidence="11">The sequence shown here is derived from an EMBL/GenBank/DDBJ whole genome shotgun (WGS) entry which is preliminary data.</text>
</comment>
<evidence type="ECO:0000256" key="3">
    <source>
        <dbReference type="ARBA" id="ARBA00010835"/>
    </source>
</evidence>
<evidence type="ECO:0000256" key="8">
    <source>
        <dbReference type="NCBIfam" id="TIGR00019"/>
    </source>
</evidence>
<evidence type="ECO:0000256" key="7">
    <source>
        <dbReference type="HAMAP-Rule" id="MF_00093"/>
    </source>
</evidence>
<proteinExistence type="inferred from homology"/>
<keyword evidence="4 7" id="KW-0488">Methylation</keyword>
<dbReference type="SMART" id="SM00937">
    <property type="entry name" value="PCRF"/>
    <property type="match status" value="1"/>
</dbReference>
<protein>
    <recommendedName>
        <fullName evidence="7 8">Peptide chain release factor 1</fullName>
        <shortName evidence="7">RF-1</shortName>
    </recommendedName>
</protein>
<comment type="similarity">
    <text evidence="3 7">Belongs to the prokaryotic/mitochondrial release factor family.</text>
</comment>
<comment type="function">
    <text evidence="1 7">Peptide chain release factor 1 directs the termination of translation in response to the peptide chain termination codons UAG and UAA.</text>
</comment>
<dbReference type="Gene3D" id="3.30.70.1660">
    <property type="match status" value="1"/>
</dbReference>
<feature type="modified residue" description="N5-methylglutamine" evidence="7">
    <location>
        <position position="233"/>
    </location>
</feature>
<keyword evidence="9" id="KW-0175">Coiled coil</keyword>
<evidence type="ECO:0000256" key="5">
    <source>
        <dbReference type="ARBA" id="ARBA00022490"/>
    </source>
</evidence>
<dbReference type="Pfam" id="PF03462">
    <property type="entry name" value="PCRF"/>
    <property type="match status" value="1"/>
</dbReference>
<evidence type="ECO:0000256" key="9">
    <source>
        <dbReference type="SAM" id="Coils"/>
    </source>
</evidence>
<reference evidence="11 12" key="1">
    <citation type="submission" date="2017-11" db="EMBL/GenBank/DDBJ databases">
        <title>Genome-resolved metagenomics identifies genetic mobility, metabolic interactions, and unexpected diversity in perchlorate-reducing communities.</title>
        <authorList>
            <person name="Barnum T.P."/>
            <person name="Figueroa I.A."/>
            <person name="Carlstrom C.I."/>
            <person name="Lucas L.N."/>
            <person name="Engelbrektson A.L."/>
            <person name="Coates J.D."/>
        </authorList>
    </citation>
    <scope>NUCLEOTIDE SEQUENCE [LARGE SCALE GENOMIC DNA]</scope>
    <source>
        <strain evidence="11">BM706</strain>
    </source>
</reference>
<name>A0A2N5ZGF0_MUIH1</name>
<dbReference type="AlphaFoldDB" id="A0A2N5ZGF0"/>
<dbReference type="NCBIfam" id="TIGR00019">
    <property type="entry name" value="prfA"/>
    <property type="match status" value="1"/>
</dbReference>
<dbReference type="NCBIfam" id="NF001859">
    <property type="entry name" value="PRK00591.1"/>
    <property type="match status" value="1"/>
</dbReference>
<accession>A0A2N5ZGF0</accession>
<sequence length="357" mass="40595">MIEKLNGILETFKEINRKLTLPDVLSDQEEMIRLSKERTRLEPIVEVIKSYMEAVDSVQEAEEILKNSKDDELVEMAKMELDENREKLPEYEEKLKFMLLPVDPNDDKNIIVEIRAGTGGNEAALFAGDLFNMYQRYFDLRGWKMDMMDTNPGEVGGFREIVFNVKGESVYSRMKFESGTHRVQRVPSTESSGRIHTSAATVAVLPEVDDVEIDIKNEDLRIDVFRSGGNGGQSVNTTDSAVRITHLPTNIVVSCQDERSQHKNKARALKILKAKIYDAELQKQEDEISSSRKSMVGSGDRSEKIRTYNYPQNRVTDHRIGLTLHKLDRVVDGSALDEIIDALILAEQEEKLREAES</sequence>
<dbReference type="PANTHER" id="PTHR43804:SF7">
    <property type="entry name" value="LD18447P"/>
    <property type="match status" value="1"/>
</dbReference>
<dbReference type="InterPro" id="IPR000352">
    <property type="entry name" value="Pep_chain_release_fac_I"/>
</dbReference>
<dbReference type="PANTHER" id="PTHR43804">
    <property type="entry name" value="LD18447P"/>
    <property type="match status" value="1"/>
</dbReference>
<gene>
    <name evidence="7" type="primary">prfA</name>
    <name evidence="11" type="ORF">C0601_07020</name>
</gene>
<evidence type="ECO:0000313" key="12">
    <source>
        <dbReference type="Proteomes" id="UP000234857"/>
    </source>
</evidence>
<comment type="PTM">
    <text evidence="7">Methylated by PrmC. Methylation increases the termination efficiency of RF1.</text>
</comment>
<evidence type="ECO:0000259" key="10">
    <source>
        <dbReference type="PROSITE" id="PS00745"/>
    </source>
</evidence>
<dbReference type="FunFam" id="3.30.70.1660:FF:000004">
    <property type="entry name" value="Peptide chain release factor 1"/>
    <property type="match status" value="1"/>
</dbReference>
<dbReference type="InterPro" id="IPR004373">
    <property type="entry name" value="RF-1"/>
</dbReference>
<dbReference type="Gene3D" id="3.30.160.20">
    <property type="match status" value="1"/>
</dbReference>
<dbReference type="Proteomes" id="UP000234857">
    <property type="component" value="Unassembled WGS sequence"/>
</dbReference>
<dbReference type="PROSITE" id="PS00745">
    <property type="entry name" value="RF_PROK_I"/>
    <property type="match status" value="1"/>
</dbReference>
<dbReference type="EMBL" id="PKTG01000083">
    <property type="protein sequence ID" value="PLX17775.1"/>
    <property type="molecule type" value="Genomic_DNA"/>
</dbReference>
<evidence type="ECO:0000256" key="4">
    <source>
        <dbReference type="ARBA" id="ARBA00022481"/>
    </source>
</evidence>
<dbReference type="InterPro" id="IPR005139">
    <property type="entry name" value="PCRF"/>
</dbReference>
<dbReference type="Gene3D" id="6.10.140.1950">
    <property type="match status" value="1"/>
</dbReference>
<organism evidence="11 12">
    <name type="scientific">Muiribacterium halophilum</name>
    <dbReference type="NCBI Taxonomy" id="2053465"/>
    <lineage>
        <taxon>Bacteria</taxon>
        <taxon>Candidatus Muiribacteriota</taxon>
        <taxon>Candidatus Muiribacteriia</taxon>
        <taxon>Candidatus Muiribacteriales</taxon>
        <taxon>Candidatus Muiribacteriaceae</taxon>
        <taxon>Candidatus Muiribacterium</taxon>
    </lineage>
</organism>
<feature type="domain" description="Prokaryotic-type class I peptide chain release factors" evidence="10">
    <location>
        <begin position="226"/>
        <end position="242"/>
    </location>
</feature>